<keyword evidence="3" id="KW-1185">Reference proteome</keyword>
<dbReference type="AlphaFoldDB" id="A0AA35VRA5"/>
<dbReference type="GO" id="GO:0006635">
    <property type="term" value="P:fatty acid beta-oxidation"/>
    <property type="evidence" value="ECO:0007669"/>
    <property type="project" value="TreeGrafter"/>
</dbReference>
<evidence type="ECO:0000313" key="3">
    <source>
        <dbReference type="Proteomes" id="UP001174909"/>
    </source>
</evidence>
<comment type="caution">
    <text evidence="2">The sequence shown here is derived from an EMBL/GenBank/DDBJ whole genome shotgun (WGS) entry which is preliminary data.</text>
</comment>
<dbReference type="GO" id="GO:0003824">
    <property type="term" value="F:catalytic activity"/>
    <property type="evidence" value="ECO:0007669"/>
    <property type="project" value="UniProtKB-ARBA"/>
</dbReference>
<protein>
    <submittedName>
        <fullName evidence="2">Short-chain-enoyl-CoA hydratase</fullName>
    </submittedName>
</protein>
<evidence type="ECO:0000313" key="2">
    <source>
        <dbReference type="EMBL" id="CAI7988863.1"/>
    </source>
</evidence>
<gene>
    <name evidence="2" type="ORF">GBAR_LOCUS61</name>
</gene>
<evidence type="ECO:0000256" key="1">
    <source>
        <dbReference type="SAM" id="MobiDB-lite"/>
    </source>
</evidence>
<dbReference type="SUPFAM" id="SSF52096">
    <property type="entry name" value="ClpP/crotonase"/>
    <property type="match status" value="1"/>
</dbReference>
<reference evidence="2" key="1">
    <citation type="submission" date="2023-03" db="EMBL/GenBank/DDBJ databases">
        <authorList>
            <person name="Steffen K."/>
            <person name="Cardenas P."/>
        </authorList>
    </citation>
    <scope>NUCLEOTIDE SEQUENCE</scope>
</reference>
<accession>A0AA35VRA5</accession>
<dbReference type="CDD" id="cd06558">
    <property type="entry name" value="crotonase-like"/>
    <property type="match status" value="1"/>
</dbReference>
<dbReference type="PANTHER" id="PTHR11941:SF54">
    <property type="entry name" value="ENOYL-COA HYDRATASE, MITOCHONDRIAL"/>
    <property type="match status" value="1"/>
</dbReference>
<proteinExistence type="predicted"/>
<sequence>MRLELDALCNEIARNSVLKVVILTGEGRGFCAGGDLTSEGAVLGAFEGSRHRVLQSAMRKLEDLPQPTIAAVNGPAVGVGLEMTTLCDMRLASDRARFGEVAVPAGFVPESGGSRNLPKLVGIGRAMRLILTGEIIDAQEALRIGLVDEVVPHEELMEQAFSLAGKIAANPYLSVAPQRAADQMYWQLATGDRRDRAIARAGGVRSRRSTSTKDCQKACGRSRKASRPTTHIP</sequence>
<dbReference type="Pfam" id="PF00378">
    <property type="entry name" value="ECH_1"/>
    <property type="match status" value="1"/>
</dbReference>
<organism evidence="2 3">
    <name type="scientific">Geodia barretti</name>
    <name type="common">Barrett's horny sponge</name>
    <dbReference type="NCBI Taxonomy" id="519541"/>
    <lineage>
        <taxon>Eukaryota</taxon>
        <taxon>Metazoa</taxon>
        <taxon>Porifera</taxon>
        <taxon>Demospongiae</taxon>
        <taxon>Heteroscleromorpha</taxon>
        <taxon>Tetractinellida</taxon>
        <taxon>Astrophorina</taxon>
        <taxon>Geodiidae</taxon>
        <taxon>Geodia</taxon>
    </lineage>
</organism>
<dbReference type="EMBL" id="CASHTH010000012">
    <property type="protein sequence ID" value="CAI7988863.1"/>
    <property type="molecule type" value="Genomic_DNA"/>
</dbReference>
<name>A0AA35VRA5_GEOBA</name>
<dbReference type="InterPro" id="IPR029045">
    <property type="entry name" value="ClpP/crotonase-like_dom_sf"/>
</dbReference>
<dbReference type="Proteomes" id="UP001174909">
    <property type="component" value="Unassembled WGS sequence"/>
</dbReference>
<dbReference type="InterPro" id="IPR001753">
    <property type="entry name" value="Enoyl-CoA_hydra/iso"/>
</dbReference>
<dbReference type="PANTHER" id="PTHR11941">
    <property type="entry name" value="ENOYL-COA HYDRATASE-RELATED"/>
    <property type="match status" value="1"/>
</dbReference>
<feature type="region of interest" description="Disordered" evidence="1">
    <location>
        <begin position="200"/>
        <end position="233"/>
    </location>
</feature>
<dbReference type="Gene3D" id="3.90.226.10">
    <property type="entry name" value="2-enoyl-CoA Hydratase, Chain A, domain 1"/>
    <property type="match status" value="1"/>
</dbReference>